<organism evidence="1 2">
    <name type="scientific">Kipferlia bialata</name>
    <dbReference type="NCBI Taxonomy" id="797122"/>
    <lineage>
        <taxon>Eukaryota</taxon>
        <taxon>Metamonada</taxon>
        <taxon>Carpediemonas-like organisms</taxon>
        <taxon>Kipferlia</taxon>
    </lineage>
</organism>
<dbReference type="GO" id="GO:0031464">
    <property type="term" value="C:Cul4A-RING E3 ubiquitin ligase complex"/>
    <property type="evidence" value="ECO:0007669"/>
    <property type="project" value="InterPro"/>
</dbReference>
<reference evidence="1 2" key="1">
    <citation type="journal article" date="2018" name="PLoS ONE">
        <title>The draft genome of Kipferlia bialata reveals reductive genome evolution in fornicate parasites.</title>
        <authorList>
            <person name="Tanifuji G."/>
            <person name="Takabayashi S."/>
            <person name="Kume K."/>
            <person name="Takagi M."/>
            <person name="Nakayama T."/>
            <person name="Kamikawa R."/>
            <person name="Inagaki Y."/>
            <person name="Hashimoto T."/>
        </authorList>
    </citation>
    <scope>NUCLEOTIDE SEQUENCE [LARGE SCALE GENOMIC DNA]</scope>
    <source>
        <strain evidence="1">NY0173</strain>
    </source>
</reference>
<dbReference type="EMBL" id="BDIP01002027">
    <property type="protein sequence ID" value="GIQ85600.1"/>
    <property type="molecule type" value="Genomic_DNA"/>
</dbReference>
<protein>
    <submittedName>
        <fullName evidence="1">Uncharacterized protein</fullName>
    </submittedName>
</protein>
<name>A0A9K3D0X3_9EUKA</name>
<sequence length="273" mass="30490">MLPKLLTPEAFTSVELGALCTLVEGSGNEVFNHFLVRAGFLKYVMAYLDTHDQLTISPSDHVDGRCSPDVGRDLQLYRVLHHLFDRSNLGGFPTSLLYSPTELHYTGRRAPSAKLYDMAGCGTTKDGRGLLSVLADLTTNMVPDNLRSLAFTLRLACARVVDSSVLIRCLGLTFFGLLGTSQQYLTRVSPVMQWFNTHFYFICRLLWTTVTLPDIRQDNVCVVNSALVFLLLAERITDIRTQLNLILDPSIPPLDLPPLCPEADIPRYGHLYI</sequence>
<dbReference type="GO" id="GO:0006511">
    <property type="term" value="P:ubiquitin-dependent protein catabolic process"/>
    <property type="evidence" value="ECO:0007669"/>
    <property type="project" value="InterPro"/>
</dbReference>
<accession>A0A9K3D0X3</accession>
<dbReference type="AlphaFoldDB" id="A0A9K3D0X3"/>
<comment type="caution">
    <text evidence="1">The sequence shown here is derived from an EMBL/GenBank/DDBJ whole genome shotgun (WGS) entry which is preliminary data.</text>
</comment>
<evidence type="ECO:0000313" key="1">
    <source>
        <dbReference type="EMBL" id="GIQ85600.1"/>
    </source>
</evidence>
<proteinExistence type="predicted"/>
<dbReference type="InterPro" id="IPR022162">
    <property type="entry name" value="TRPC4AP"/>
</dbReference>
<dbReference type="Pfam" id="PF12463">
    <property type="entry name" value="DUF3689"/>
    <property type="match status" value="1"/>
</dbReference>
<keyword evidence="2" id="KW-1185">Reference proteome</keyword>
<evidence type="ECO:0000313" key="2">
    <source>
        <dbReference type="Proteomes" id="UP000265618"/>
    </source>
</evidence>
<dbReference type="Proteomes" id="UP000265618">
    <property type="component" value="Unassembled WGS sequence"/>
</dbReference>
<gene>
    <name evidence="1" type="ORF">KIPB_007297</name>
</gene>